<dbReference type="Proteomes" id="UP001151760">
    <property type="component" value="Unassembled WGS sequence"/>
</dbReference>
<feature type="region of interest" description="Disordered" evidence="1">
    <location>
        <begin position="20"/>
        <end position="46"/>
    </location>
</feature>
<sequence>MIRCMRGPLENLGCTLGQQRRVDAGEASHPPKKLREDHGTPSGTSIGSKSWSVLQRLLAGAVLNAEVGVVPIRTLPFMTTSVSTTLECEGGDHTDSVAKLNLRTIGDPQRFVISSDSSHHSGTIVVEAKVDSFIRSSVLIMTTVTTITTPVDPTLVAKEKLVEPSPFSAGSSSADGTDPTTGVFSDLTGIDFLVGAIRTVINPDTDLQKVYVSQRPRDDGYRLVRSFVMTWLTSLLPPMFFAYVRGNGKD</sequence>
<protein>
    <submittedName>
        <fullName evidence="2">Uncharacterized protein</fullName>
    </submittedName>
</protein>
<evidence type="ECO:0000256" key="1">
    <source>
        <dbReference type="SAM" id="MobiDB-lite"/>
    </source>
</evidence>
<reference evidence="2" key="2">
    <citation type="submission" date="2022-01" db="EMBL/GenBank/DDBJ databases">
        <authorList>
            <person name="Yamashiro T."/>
            <person name="Shiraishi A."/>
            <person name="Satake H."/>
            <person name="Nakayama K."/>
        </authorList>
    </citation>
    <scope>NUCLEOTIDE SEQUENCE</scope>
</reference>
<gene>
    <name evidence="2" type="ORF">Tco_0991869</name>
</gene>
<accession>A0ABQ5F0R3</accession>
<evidence type="ECO:0000313" key="3">
    <source>
        <dbReference type="Proteomes" id="UP001151760"/>
    </source>
</evidence>
<dbReference type="EMBL" id="BQNB010016878">
    <property type="protein sequence ID" value="GJT56815.1"/>
    <property type="molecule type" value="Genomic_DNA"/>
</dbReference>
<organism evidence="2 3">
    <name type="scientific">Tanacetum coccineum</name>
    <dbReference type="NCBI Taxonomy" id="301880"/>
    <lineage>
        <taxon>Eukaryota</taxon>
        <taxon>Viridiplantae</taxon>
        <taxon>Streptophyta</taxon>
        <taxon>Embryophyta</taxon>
        <taxon>Tracheophyta</taxon>
        <taxon>Spermatophyta</taxon>
        <taxon>Magnoliopsida</taxon>
        <taxon>eudicotyledons</taxon>
        <taxon>Gunneridae</taxon>
        <taxon>Pentapetalae</taxon>
        <taxon>asterids</taxon>
        <taxon>campanulids</taxon>
        <taxon>Asterales</taxon>
        <taxon>Asteraceae</taxon>
        <taxon>Asteroideae</taxon>
        <taxon>Anthemideae</taxon>
        <taxon>Anthemidinae</taxon>
        <taxon>Tanacetum</taxon>
    </lineage>
</organism>
<evidence type="ECO:0000313" key="2">
    <source>
        <dbReference type="EMBL" id="GJT56815.1"/>
    </source>
</evidence>
<reference evidence="2" key="1">
    <citation type="journal article" date="2022" name="Int. J. Mol. Sci.">
        <title>Draft Genome of Tanacetum Coccineum: Genomic Comparison of Closely Related Tanacetum-Family Plants.</title>
        <authorList>
            <person name="Yamashiro T."/>
            <person name="Shiraishi A."/>
            <person name="Nakayama K."/>
            <person name="Satake H."/>
        </authorList>
    </citation>
    <scope>NUCLEOTIDE SEQUENCE</scope>
</reference>
<name>A0ABQ5F0R3_9ASTR</name>
<proteinExistence type="predicted"/>
<comment type="caution">
    <text evidence="2">The sequence shown here is derived from an EMBL/GenBank/DDBJ whole genome shotgun (WGS) entry which is preliminary data.</text>
</comment>
<keyword evidence="3" id="KW-1185">Reference proteome</keyword>